<feature type="coiled-coil region" evidence="1">
    <location>
        <begin position="10"/>
        <end position="110"/>
    </location>
</feature>
<proteinExistence type="predicted"/>
<reference evidence="4 5" key="1">
    <citation type="journal article" date="2016" name="PLoS ONE">
        <title>The Identification of Novel Diagnostic Marker Genes for the Detection of Beer Spoiling Pediococcus damnosus Strains Using the BlAst Diagnostic Gene findEr.</title>
        <authorList>
            <person name="Behr J."/>
            <person name="Geissler A.J."/>
            <person name="Schmid J."/>
            <person name="Zehe A."/>
            <person name="Vogel R.F."/>
        </authorList>
    </citation>
    <scope>NUCLEOTIDE SEQUENCE [LARGE SCALE GENOMIC DNA]</scope>
    <source>
        <strain evidence="2 5">TMW 2.1533</strain>
        <strain evidence="3 4">TMW 2.1535</strain>
    </source>
</reference>
<organism evidence="2 5">
    <name type="scientific">Pediococcus damnosus</name>
    <dbReference type="NCBI Taxonomy" id="51663"/>
    <lineage>
        <taxon>Bacteria</taxon>
        <taxon>Bacillati</taxon>
        <taxon>Bacillota</taxon>
        <taxon>Bacilli</taxon>
        <taxon>Lactobacillales</taxon>
        <taxon>Lactobacillaceae</taxon>
        <taxon>Pediococcus</taxon>
    </lineage>
</organism>
<evidence type="ECO:0000256" key="1">
    <source>
        <dbReference type="SAM" id="Coils"/>
    </source>
</evidence>
<dbReference type="Proteomes" id="UP000076405">
    <property type="component" value="Chromosome"/>
</dbReference>
<name>A0A0R2HN79_9LACO</name>
<dbReference type="OrthoDB" id="2249036at2"/>
<accession>A0A0R2HN79</accession>
<sequence>MSETNNSPKVDELTKKKEALETEVIKNQQLINNLYSRFEVLNRQETDLNNKISNETDELKQLDADLEAKKLVLQNKNLDPTQYTDLQQQVADLNVDKQNLLKDYQELRDRPLTKRISNKLPERHYLPKE</sequence>
<dbReference type="EMBL" id="CP012275">
    <property type="protein sequence ID" value="AMV63642.1"/>
    <property type="molecule type" value="Genomic_DNA"/>
</dbReference>
<keyword evidence="4" id="KW-1185">Reference proteome</keyword>
<evidence type="ECO:0000313" key="3">
    <source>
        <dbReference type="EMBL" id="AMV66417.1"/>
    </source>
</evidence>
<evidence type="ECO:0000313" key="4">
    <source>
        <dbReference type="Proteomes" id="UP000076244"/>
    </source>
</evidence>
<dbReference type="EMBL" id="CP012288">
    <property type="protein sequence ID" value="AMV66417.1"/>
    <property type="molecule type" value="Genomic_DNA"/>
</dbReference>
<evidence type="ECO:0000313" key="2">
    <source>
        <dbReference type="EMBL" id="AMV63642.1"/>
    </source>
</evidence>
<dbReference type="KEGG" id="pdm:ADU72_0470"/>
<evidence type="ECO:0000313" key="5">
    <source>
        <dbReference type="Proteomes" id="UP000076405"/>
    </source>
</evidence>
<keyword evidence="1" id="KW-0175">Coiled coil</keyword>
<protein>
    <submittedName>
        <fullName evidence="2">Uncharacterized protein</fullName>
    </submittedName>
</protein>
<dbReference type="GeneID" id="57275753"/>
<dbReference type="RefSeq" id="WP_046871258.1">
    <property type="nucleotide sequence ID" value="NZ_BAAAXI010000189.1"/>
</dbReference>
<dbReference type="Proteomes" id="UP000076244">
    <property type="component" value="Chromosome"/>
</dbReference>
<gene>
    <name evidence="2" type="ORF">ADU70_2178</name>
    <name evidence="3" type="ORF">ADU72_0470</name>
</gene>
<dbReference type="AlphaFoldDB" id="A0A0R2HN79"/>